<gene>
    <name evidence="1" type="ORF">METZ01_LOCUS209608</name>
</gene>
<reference evidence="1" key="1">
    <citation type="submission" date="2018-05" db="EMBL/GenBank/DDBJ databases">
        <authorList>
            <person name="Lanie J.A."/>
            <person name="Ng W.-L."/>
            <person name="Kazmierczak K.M."/>
            <person name="Andrzejewski T.M."/>
            <person name="Davidsen T.M."/>
            <person name="Wayne K.J."/>
            <person name="Tettelin H."/>
            <person name="Glass J.I."/>
            <person name="Rusch D."/>
            <person name="Podicherti R."/>
            <person name="Tsui H.-C.T."/>
            <person name="Winkler M.E."/>
        </authorList>
    </citation>
    <scope>NUCLEOTIDE SEQUENCE</scope>
</reference>
<dbReference type="AlphaFoldDB" id="A0A382F310"/>
<evidence type="ECO:0000313" key="1">
    <source>
        <dbReference type="EMBL" id="SVB56754.1"/>
    </source>
</evidence>
<sequence>MFMSYVYDHRKFCNTGFAPRSPKIQHNSMIGVFRLNNFLDFFRCDVLQFCFATTAKYY</sequence>
<name>A0A382F310_9ZZZZ</name>
<dbReference type="EMBL" id="UINC01047456">
    <property type="protein sequence ID" value="SVB56754.1"/>
    <property type="molecule type" value="Genomic_DNA"/>
</dbReference>
<accession>A0A382F310</accession>
<organism evidence="1">
    <name type="scientific">marine metagenome</name>
    <dbReference type="NCBI Taxonomy" id="408172"/>
    <lineage>
        <taxon>unclassified sequences</taxon>
        <taxon>metagenomes</taxon>
        <taxon>ecological metagenomes</taxon>
    </lineage>
</organism>
<proteinExistence type="predicted"/>
<protein>
    <submittedName>
        <fullName evidence="1">Uncharacterized protein</fullName>
    </submittedName>
</protein>